<keyword evidence="2" id="KW-1133">Transmembrane helix</keyword>
<feature type="transmembrane region" description="Helical" evidence="2">
    <location>
        <begin position="12"/>
        <end position="33"/>
    </location>
</feature>
<gene>
    <name evidence="3" type="ORF">A3G31_00310</name>
</gene>
<comment type="caution">
    <text evidence="3">The sequence shown here is derived from an EMBL/GenBank/DDBJ whole genome shotgun (WGS) entry which is preliminary data.</text>
</comment>
<keyword evidence="2" id="KW-0472">Membrane</keyword>
<evidence type="ECO:0000313" key="3">
    <source>
        <dbReference type="EMBL" id="OGL52826.1"/>
    </source>
</evidence>
<accession>A0A1F7SGA1</accession>
<feature type="repeat" description="TPR" evidence="1">
    <location>
        <begin position="120"/>
        <end position="153"/>
    </location>
</feature>
<dbReference type="InterPro" id="IPR011990">
    <property type="entry name" value="TPR-like_helical_dom_sf"/>
</dbReference>
<feature type="repeat" description="TPR" evidence="1">
    <location>
        <begin position="213"/>
        <end position="246"/>
    </location>
</feature>
<dbReference type="SUPFAM" id="SSF48452">
    <property type="entry name" value="TPR-like"/>
    <property type="match status" value="2"/>
</dbReference>
<dbReference type="Gene3D" id="1.25.40.10">
    <property type="entry name" value="Tetratricopeptide repeat domain"/>
    <property type="match status" value="3"/>
</dbReference>
<evidence type="ECO:0000256" key="1">
    <source>
        <dbReference type="PROSITE-ProRule" id="PRU00339"/>
    </source>
</evidence>
<keyword evidence="2" id="KW-0812">Transmembrane</keyword>
<dbReference type="PANTHER" id="PTHR12558">
    <property type="entry name" value="CELL DIVISION CYCLE 16,23,27"/>
    <property type="match status" value="1"/>
</dbReference>
<dbReference type="PROSITE" id="PS50005">
    <property type="entry name" value="TPR"/>
    <property type="match status" value="3"/>
</dbReference>
<dbReference type="SMART" id="SM00028">
    <property type="entry name" value="TPR"/>
    <property type="match status" value="8"/>
</dbReference>
<evidence type="ECO:0000256" key="2">
    <source>
        <dbReference type="SAM" id="Phobius"/>
    </source>
</evidence>
<sequence length="451" mass="52562">MEALISPKYRFFLLVTSFPFFVVWLILIFSIIYSNFLYVKISNISYEDLIKYKLLDDNVSGPRIIARDDVRLNLLLADSYAERWNYSVEKNSGIKNSSEKDSLKAIEFYKKAILSNPLSGESHLKLGIMYANLKMNREAFSELKKAALLDPKNAYQQFDVGRYFFKIKNYKDGSRILKEANTLSPQFLPESLNLVWDLTRDYQTLTNVTPEQQHAFLTLGNFLLKKEMWDEAIVVYKKAILLNPKNTIPYQSLSFAYEGKGMFDEALQVMLSGLKEIPENSDIYFYLGGIYLKKNELEDGIVNIRKAIKLCSNKFNSKSLIEYHLALSEIYFNRMKYYEKSLEEADSVLKINSTESRAYFLKGLCYKSMNSNPDKMIDCFKKAVIYSPHDLKYRFTLAENYYLYGLYKEALAEWEEIGKLSPREELVEKKIREINEAMKKDLISIVIDNTK</sequence>
<evidence type="ECO:0000313" key="4">
    <source>
        <dbReference type="Proteomes" id="UP000178082"/>
    </source>
</evidence>
<keyword evidence="1" id="KW-0802">TPR repeat</keyword>
<proteinExistence type="predicted"/>
<dbReference type="InterPro" id="IPR019734">
    <property type="entry name" value="TPR_rpt"/>
</dbReference>
<protein>
    <submittedName>
        <fullName evidence="3">Uncharacterized protein</fullName>
    </submittedName>
</protein>
<name>A0A1F7SGA1_9BACT</name>
<dbReference type="Pfam" id="PF13181">
    <property type="entry name" value="TPR_8"/>
    <property type="match status" value="1"/>
</dbReference>
<feature type="repeat" description="TPR" evidence="1">
    <location>
        <begin position="281"/>
        <end position="314"/>
    </location>
</feature>
<dbReference type="AlphaFoldDB" id="A0A1F7SGA1"/>
<reference evidence="3 4" key="1">
    <citation type="journal article" date="2016" name="Nat. Commun.">
        <title>Thousands of microbial genomes shed light on interconnected biogeochemical processes in an aquifer system.</title>
        <authorList>
            <person name="Anantharaman K."/>
            <person name="Brown C.T."/>
            <person name="Hug L.A."/>
            <person name="Sharon I."/>
            <person name="Castelle C.J."/>
            <person name="Probst A.J."/>
            <person name="Thomas B.C."/>
            <person name="Singh A."/>
            <person name="Wilkins M.J."/>
            <person name="Karaoz U."/>
            <person name="Brodie E.L."/>
            <person name="Williams K.H."/>
            <person name="Hubbard S.S."/>
            <person name="Banfield J.F."/>
        </authorList>
    </citation>
    <scope>NUCLEOTIDE SEQUENCE [LARGE SCALE GENOMIC DNA]</scope>
</reference>
<organism evidence="3 4">
    <name type="scientific">Candidatus Schekmanbacteria bacterium RIFCSPLOWO2_12_FULL_38_15</name>
    <dbReference type="NCBI Taxonomy" id="1817883"/>
    <lineage>
        <taxon>Bacteria</taxon>
        <taxon>Candidatus Schekmaniibacteriota</taxon>
    </lineage>
</organism>
<dbReference type="EMBL" id="MGDI01000029">
    <property type="protein sequence ID" value="OGL52826.1"/>
    <property type="molecule type" value="Genomic_DNA"/>
</dbReference>
<dbReference type="Proteomes" id="UP000178082">
    <property type="component" value="Unassembled WGS sequence"/>
</dbReference>
<dbReference type="STRING" id="1817883.A3G31_00310"/>
<dbReference type="PANTHER" id="PTHR12558:SF13">
    <property type="entry name" value="CELL DIVISION CYCLE PROTEIN 27 HOMOLOG"/>
    <property type="match status" value="1"/>
</dbReference>